<reference evidence="1" key="1">
    <citation type="submission" date="2023-07" db="EMBL/GenBank/DDBJ databases">
        <authorList>
            <person name="Peeters C."/>
        </authorList>
    </citation>
    <scope>NUCLEOTIDE SEQUENCE</scope>
    <source>
        <strain evidence="1">R-77560</strain>
    </source>
</reference>
<dbReference type="EMBL" id="CATZAZ010000011">
    <property type="protein sequence ID" value="CAJ0804199.1"/>
    <property type="molecule type" value="Genomic_DNA"/>
</dbReference>
<accession>A0AAD2BY19</accession>
<gene>
    <name evidence="1" type="ORF">R77560_04034</name>
</gene>
<proteinExistence type="predicted"/>
<dbReference type="Proteomes" id="UP001189756">
    <property type="component" value="Unassembled WGS sequence"/>
</dbReference>
<sequence>MDTTLELIKIGSKAFWQGFTETPAGMIAMLKGAWQAGMEFGRKH</sequence>
<organism evidence="1 2">
    <name type="scientific">Ralstonia thomasii</name>
    <dbReference type="NCBI Taxonomy" id="3058596"/>
    <lineage>
        <taxon>Bacteria</taxon>
        <taxon>Pseudomonadati</taxon>
        <taxon>Pseudomonadota</taxon>
        <taxon>Betaproteobacteria</taxon>
        <taxon>Burkholderiales</taxon>
        <taxon>Burkholderiaceae</taxon>
        <taxon>Ralstonia</taxon>
    </lineage>
</organism>
<name>A0AAD2BY19_9RALS</name>
<protein>
    <submittedName>
        <fullName evidence="1">Uncharacterized protein</fullName>
    </submittedName>
</protein>
<dbReference type="RefSeq" id="WP_259393754.1">
    <property type="nucleotide sequence ID" value="NZ_CATZAZ010000011.1"/>
</dbReference>
<evidence type="ECO:0000313" key="2">
    <source>
        <dbReference type="Proteomes" id="UP001189756"/>
    </source>
</evidence>
<comment type="caution">
    <text evidence="1">The sequence shown here is derived from an EMBL/GenBank/DDBJ whole genome shotgun (WGS) entry which is preliminary data.</text>
</comment>
<evidence type="ECO:0000313" key="1">
    <source>
        <dbReference type="EMBL" id="CAJ0804199.1"/>
    </source>
</evidence>
<dbReference type="GeneID" id="79261100"/>
<dbReference type="AlphaFoldDB" id="A0AAD2BY19"/>